<feature type="repeat" description="ANK" evidence="3">
    <location>
        <begin position="138"/>
        <end position="170"/>
    </location>
</feature>
<dbReference type="PROSITE" id="PS50297">
    <property type="entry name" value="ANK_REP_REGION"/>
    <property type="match status" value="1"/>
</dbReference>
<dbReference type="PANTHER" id="PTHR24198:SF165">
    <property type="entry name" value="ANKYRIN REPEAT-CONTAINING PROTEIN-RELATED"/>
    <property type="match status" value="1"/>
</dbReference>
<dbReference type="AlphaFoldDB" id="A0A4S2FT97"/>
<dbReference type="InterPro" id="IPR036770">
    <property type="entry name" value="Ankyrin_rpt-contain_sf"/>
</dbReference>
<reference evidence="4 5" key="1">
    <citation type="submission" date="2019-04" db="EMBL/GenBank/DDBJ databases">
        <title>Microbes associate with the intestines of laboratory mice.</title>
        <authorList>
            <person name="Navarre W."/>
            <person name="Wong E."/>
            <person name="Huang K."/>
            <person name="Tropini C."/>
            <person name="Ng K."/>
            <person name="Yu B."/>
        </authorList>
    </citation>
    <scope>NUCLEOTIDE SEQUENCE [LARGE SCALE GENOMIC DNA]</scope>
    <source>
        <strain evidence="4 5">NM22_B1</strain>
    </source>
</reference>
<dbReference type="EMBL" id="SRYJ01000005">
    <property type="protein sequence ID" value="TGY72483.1"/>
    <property type="molecule type" value="Genomic_DNA"/>
</dbReference>
<sequence>MNKYRFILSLVITLYSCLLYGQNDCDTIIDGKTIYPLGVACWKGELENVKKILASNDSIAMSDEIYEYDIFYAAVYWEQSEILQYLLQYNNKKINEIYNDAGLTLLGLSCMLSNISISNILIEHGANVDGYQTPYLERSIFPLLEAIKSNKIELVELLLNHGAKIDIEDKEGNTPISLAHDLHQNNIVELLIKYSKNATK</sequence>
<comment type="caution">
    <text evidence="4">The sequence shown here is derived from an EMBL/GenBank/DDBJ whole genome shotgun (WGS) entry which is preliminary data.</text>
</comment>
<dbReference type="RefSeq" id="WP_005682921.1">
    <property type="nucleotide sequence ID" value="NZ_CAOOJZ010000038.1"/>
</dbReference>
<dbReference type="Proteomes" id="UP000310760">
    <property type="component" value="Unassembled WGS sequence"/>
</dbReference>
<dbReference type="SUPFAM" id="SSF48403">
    <property type="entry name" value="Ankyrin repeat"/>
    <property type="match status" value="1"/>
</dbReference>
<organism evidence="4 5">
    <name type="scientific">Phocaeicola sartorii</name>
    <dbReference type="NCBI Taxonomy" id="671267"/>
    <lineage>
        <taxon>Bacteria</taxon>
        <taxon>Pseudomonadati</taxon>
        <taxon>Bacteroidota</taxon>
        <taxon>Bacteroidia</taxon>
        <taxon>Bacteroidales</taxon>
        <taxon>Bacteroidaceae</taxon>
        <taxon>Phocaeicola</taxon>
    </lineage>
</organism>
<keyword evidence="1" id="KW-0677">Repeat</keyword>
<evidence type="ECO:0000313" key="5">
    <source>
        <dbReference type="Proteomes" id="UP000310760"/>
    </source>
</evidence>
<protein>
    <submittedName>
        <fullName evidence="4">Ankyrin repeat domain-containing protein</fullName>
    </submittedName>
</protein>
<dbReference type="Pfam" id="PF12796">
    <property type="entry name" value="Ank_2"/>
    <property type="match status" value="2"/>
</dbReference>
<evidence type="ECO:0000256" key="2">
    <source>
        <dbReference type="ARBA" id="ARBA00023043"/>
    </source>
</evidence>
<dbReference type="PROSITE" id="PS51257">
    <property type="entry name" value="PROKAR_LIPOPROTEIN"/>
    <property type="match status" value="1"/>
</dbReference>
<name>A0A4S2FT97_9BACT</name>
<dbReference type="GeneID" id="75111528"/>
<evidence type="ECO:0000313" key="4">
    <source>
        <dbReference type="EMBL" id="TGY72483.1"/>
    </source>
</evidence>
<evidence type="ECO:0000256" key="1">
    <source>
        <dbReference type="ARBA" id="ARBA00022737"/>
    </source>
</evidence>
<keyword evidence="2 3" id="KW-0040">ANK repeat</keyword>
<gene>
    <name evidence="4" type="ORF">E5339_03020</name>
</gene>
<dbReference type="InterPro" id="IPR002110">
    <property type="entry name" value="Ankyrin_rpt"/>
</dbReference>
<dbReference type="Gene3D" id="1.25.40.20">
    <property type="entry name" value="Ankyrin repeat-containing domain"/>
    <property type="match status" value="1"/>
</dbReference>
<evidence type="ECO:0000256" key="3">
    <source>
        <dbReference type="PROSITE-ProRule" id="PRU00023"/>
    </source>
</evidence>
<proteinExistence type="predicted"/>
<dbReference type="PANTHER" id="PTHR24198">
    <property type="entry name" value="ANKYRIN REPEAT AND PROTEIN KINASE DOMAIN-CONTAINING PROTEIN"/>
    <property type="match status" value="1"/>
</dbReference>
<dbReference type="PROSITE" id="PS50088">
    <property type="entry name" value="ANK_REPEAT"/>
    <property type="match status" value="1"/>
</dbReference>
<accession>A0A4S2FT97</accession>
<dbReference type="SMART" id="SM00248">
    <property type="entry name" value="ANK"/>
    <property type="match status" value="5"/>
</dbReference>